<dbReference type="Pfam" id="PF22936">
    <property type="entry name" value="Pol_BBD"/>
    <property type="match status" value="1"/>
</dbReference>
<dbReference type="InterPro" id="IPR036397">
    <property type="entry name" value="RNaseH_sf"/>
</dbReference>
<sequence>MHSRLPENAKIKRPIAFGVMIVGRGEVAGSGESGEKTREEGFTGLAGKLLNSDFQDSLDDKEDIRSSHEYLNDLEEEYQAGALLAKSKRFFKKGNQRFSSAKATDQTECYKYGKKDDNEMVVVKVFMVLAEENNVVNKEGAKNGKWVKISMRKVHTLLEMETDDTKVSIHGVKRPWLSKAESFILPNHDTGRILLAESQRNITNLSVAVTDFLVTDYDSEGESSVYSTPLHQLKKLHGAEPISGAKTIKSILRSKSTFKAKTLKGVIVNEPSSAIAKSNKNSSASVVNLAPAGKLKSVKIKDDPPLAIYDIRKPIWYLGSGCSRHMTGVKSYLYKYKEQPGSKVVFRDDSTYTTEGYGSFKCNGIVFIKFDENKGIIFNSNTEIVMIAPRVRDVYVLDMTSSTQESCFFATACDNLNWLWHTRLAHLYFKTINKLAKQNFVIGLPLLVYTKDKPCSSCEKGKHHRASFKTKHTFSIKKCLYLLHMDLFRLVTPRSINHEKYTLVIVDEYSRISQNFSSPYTSEQNGVAKRKNRTLIEAARTMLSGSVFSKQYWSEAVVTACYTQNRSTIVKRHLKTPYEIFYHLGKFDEKANDGYLLGYSLVSNLESSTQEDNKLNKPITSHLMKALMLSNSQNLQLTTSTLLKVKDIHLMNIFIPTSLLKVQDYNQQDDIVYDETFAPVARLVAIRIFLSFSTYMNFIVYQMDVKSAFLSGKLKEEVYVKQPLGHDLSGKAVNETQYRGMIGSLMYLTASKPLEMDTQETDKNQGKNDKTKHKIEKIRKDKVIRSRKSKVKARGQQKSTPG</sequence>
<proteinExistence type="predicted"/>
<gene>
    <name evidence="6" type="ORF">Tci_004662</name>
</gene>
<dbReference type="InterPro" id="IPR013103">
    <property type="entry name" value="RVT_2"/>
</dbReference>
<dbReference type="PROSITE" id="PS50994">
    <property type="entry name" value="INTEGRASE"/>
    <property type="match status" value="1"/>
</dbReference>
<evidence type="ECO:0000259" key="5">
    <source>
        <dbReference type="PROSITE" id="PS50994"/>
    </source>
</evidence>
<feature type="compositionally biased region" description="Basic residues" evidence="4">
    <location>
        <begin position="785"/>
        <end position="795"/>
    </location>
</feature>
<keyword evidence="1" id="KW-0645">Protease</keyword>
<dbReference type="PANTHER" id="PTHR42648">
    <property type="entry name" value="TRANSPOSASE, PUTATIVE-RELATED"/>
    <property type="match status" value="1"/>
</dbReference>
<name>A0A6L2JAJ4_TANCI</name>
<dbReference type="SUPFAM" id="SSF53098">
    <property type="entry name" value="Ribonuclease H-like"/>
    <property type="match status" value="1"/>
</dbReference>
<dbReference type="InterPro" id="IPR054722">
    <property type="entry name" value="PolX-like_BBD"/>
</dbReference>
<keyword evidence="2" id="KW-0479">Metal-binding</keyword>
<evidence type="ECO:0000313" key="6">
    <source>
        <dbReference type="EMBL" id="GEU32684.1"/>
    </source>
</evidence>
<dbReference type="InterPro" id="IPR025724">
    <property type="entry name" value="GAG-pre-integrase_dom"/>
</dbReference>
<organism evidence="6">
    <name type="scientific">Tanacetum cinerariifolium</name>
    <name type="common">Dalmatian daisy</name>
    <name type="synonym">Chrysanthemum cinerariifolium</name>
    <dbReference type="NCBI Taxonomy" id="118510"/>
    <lineage>
        <taxon>Eukaryota</taxon>
        <taxon>Viridiplantae</taxon>
        <taxon>Streptophyta</taxon>
        <taxon>Embryophyta</taxon>
        <taxon>Tracheophyta</taxon>
        <taxon>Spermatophyta</taxon>
        <taxon>Magnoliopsida</taxon>
        <taxon>eudicotyledons</taxon>
        <taxon>Gunneridae</taxon>
        <taxon>Pentapetalae</taxon>
        <taxon>asterids</taxon>
        <taxon>campanulids</taxon>
        <taxon>Asterales</taxon>
        <taxon>Asteraceae</taxon>
        <taxon>Asteroideae</taxon>
        <taxon>Anthemideae</taxon>
        <taxon>Anthemidinae</taxon>
        <taxon>Tanacetum</taxon>
    </lineage>
</organism>
<keyword evidence="3" id="KW-0378">Hydrolase</keyword>
<dbReference type="InterPro" id="IPR012337">
    <property type="entry name" value="RNaseH-like_sf"/>
</dbReference>
<protein>
    <recommendedName>
        <fullName evidence="5">Integrase catalytic domain-containing protein</fullName>
    </recommendedName>
</protein>
<evidence type="ECO:0000256" key="4">
    <source>
        <dbReference type="SAM" id="MobiDB-lite"/>
    </source>
</evidence>
<dbReference type="PANTHER" id="PTHR42648:SF32">
    <property type="entry name" value="RIBONUCLEASE H-LIKE DOMAIN, GAG-PRE-INTEGRASE DOMAIN PROTEIN-RELATED"/>
    <property type="match status" value="1"/>
</dbReference>
<feature type="region of interest" description="Disordered" evidence="4">
    <location>
        <begin position="756"/>
        <end position="802"/>
    </location>
</feature>
<feature type="compositionally biased region" description="Basic and acidic residues" evidence="4">
    <location>
        <begin position="760"/>
        <end position="769"/>
    </location>
</feature>
<dbReference type="GO" id="GO:0003676">
    <property type="term" value="F:nucleic acid binding"/>
    <property type="evidence" value="ECO:0007669"/>
    <property type="project" value="InterPro"/>
</dbReference>
<reference evidence="6" key="1">
    <citation type="journal article" date="2019" name="Sci. Rep.">
        <title>Draft genome of Tanacetum cinerariifolium, the natural source of mosquito coil.</title>
        <authorList>
            <person name="Yamashiro T."/>
            <person name="Shiraishi A."/>
            <person name="Satake H."/>
            <person name="Nakayama K."/>
        </authorList>
    </citation>
    <scope>NUCLEOTIDE SEQUENCE</scope>
</reference>
<dbReference type="AlphaFoldDB" id="A0A6L2JAJ4"/>
<evidence type="ECO:0000256" key="2">
    <source>
        <dbReference type="ARBA" id="ARBA00022723"/>
    </source>
</evidence>
<dbReference type="GO" id="GO:0046872">
    <property type="term" value="F:metal ion binding"/>
    <property type="evidence" value="ECO:0007669"/>
    <property type="project" value="UniProtKB-KW"/>
</dbReference>
<dbReference type="EMBL" id="BKCJ010000381">
    <property type="protein sequence ID" value="GEU32684.1"/>
    <property type="molecule type" value="Genomic_DNA"/>
</dbReference>
<accession>A0A6L2JAJ4</accession>
<dbReference type="Pfam" id="PF07727">
    <property type="entry name" value="RVT_2"/>
    <property type="match status" value="1"/>
</dbReference>
<evidence type="ECO:0000256" key="1">
    <source>
        <dbReference type="ARBA" id="ARBA00022670"/>
    </source>
</evidence>
<dbReference type="InterPro" id="IPR001584">
    <property type="entry name" value="Integrase_cat-core"/>
</dbReference>
<dbReference type="Gene3D" id="3.30.420.10">
    <property type="entry name" value="Ribonuclease H-like superfamily/Ribonuclease H"/>
    <property type="match status" value="1"/>
</dbReference>
<dbReference type="GO" id="GO:0008233">
    <property type="term" value="F:peptidase activity"/>
    <property type="evidence" value="ECO:0007669"/>
    <property type="project" value="UniProtKB-KW"/>
</dbReference>
<dbReference type="GO" id="GO:0006508">
    <property type="term" value="P:proteolysis"/>
    <property type="evidence" value="ECO:0007669"/>
    <property type="project" value="UniProtKB-KW"/>
</dbReference>
<dbReference type="InterPro" id="IPR039537">
    <property type="entry name" value="Retrotran_Ty1/copia-like"/>
</dbReference>
<comment type="caution">
    <text evidence="6">The sequence shown here is derived from an EMBL/GenBank/DDBJ whole genome shotgun (WGS) entry which is preliminary data.</text>
</comment>
<dbReference type="Pfam" id="PF13976">
    <property type="entry name" value="gag_pre-integrs"/>
    <property type="match status" value="1"/>
</dbReference>
<feature type="domain" description="Integrase catalytic" evidence="5">
    <location>
        <begin position="385"/>
        <end position="585"/>
    </location>
</feature>
<evidence type="ECO:0000256" key="3">
    <source>
        <dbReference type="ARBA" id="ARBA00022801"/>
    </source>
</evidence>
<dbReference type="GO" id="GO:0015074">
    <property type="term" value="P:DNA integration"/>
    <property type="evidence" value="ECO:0007669"/>
    <property type="project" value="InterPro"/>
</dbReference>